<evidence type="ECO:0000256" key="10">
    <source>
        <dbReference type="ARBA" id="ARBA00022777"/>
    </source>
</evidence>
<keyword evidence="14" id="KW-0325">Glycoprotein</keyword>
<dbReference type="FunFam" id="3.30.200.20:FF:000039">
    <property type="entry name" value="receptor-like protein kinase FERONIA"/>
    <property type="match status" value="1"/>
</dbReference>
<dbReference type="PROSITE" id="PS00107">
    <property type="entry name" value="PROTEIN_KINASE_ATP"/>
    <property type="match status" value="1"/>
</dbReference>
<keyword evidence="7 19" id="KW-0732">Signal</keyword>
<keyword evidence="8" id="KW-0677">Repeat</keyword>
<comment type="subcellular location">
    <subcellularLocation>
        <location evidence="1">Cell membrane</location>
        <topology evidence="1">Single-pass membrane protein</topology>
    </subcellularLocation>
</comment>
<dbReference type="Pfam" id="PF07714">
    <property type="entry name" value="PK_Tyr_Ser-Thr"/>
    <property type="match status" value="1"/>
</dbReference>
<name>A0A2I0WKB0_9ASPA</name>
<dbReference type="Gene3D" id="1.10.510.10">
    <property type="entry name" value="Transferase(Phosphotransferase) domain 1"/>
    <property type="match status" value="1"/>
</dbReference>
<feature type="binding site" evidence="17">
    <location>
        <position position="716"/>
    </location>
    <ligand>
        <name>ATP</name>
        <dbReference type="ChEBI" id="CHEBI:30616"/>
    </ligand>
</feature>
<dbReference type="AlphaFoldDB" id="A0A2I0WKB0"/>
<dbReference type="Proteomes" id="UP000233837">
    <property type="component" value="Unassembled WGS sequence"/>
</dbReference>
<evidence type="ECO:0000256" key="14">
    <source>
        <dbReference type="ARBA" id="ARBA00023180"/>
    </source>
</evidence>
<keyword evidence="11 17" id="KW-0067">ATP-binding</keyword>
<evidence type="ECO:0000256" key="5">
    <source>
        <dbReference type="ARBA" id="ARBA00022679"/>
    </source>
</evidence>
<evidence type="ECO:0000256" key="4">
    <source>
        <dbReference type="ARBA" id="ARBA00022614"/>
    </source>
</evidence>
<keyword evidence="10 21" id="KW-0418">Kinase</keyword>
<sequence>MSKATVIALLLLLSSAISSLQTTTVTSAAAAQNDQDGNFLPPSLLKSSPLLQIHYSCRAFVSAAALRSLMDSMKNLPASWGKSKAPCGSPPWDGVTCNGSRVTELFDSLIELLLIECFSKLYNMGLIGTLSGDIGSLTELQFLDLSNNKDLGGQLSPAMGNLMQLESLGLNSNQLVGTIPAALGNLSNLIRLDLGNNHLTGPLPVSNGSTPGLDQLVNTQHFPSRPLLFNLNSLGLVGPSKWAAKILGGGQIPPPIVELSWPLGQLGQFKNRLSGPIPEQLFHSDMHLRHLLLDRNQIVGTIPTSIGAAKKLEIIRLDKNHLEGTVPSTINNLAKLGVLNLANNGFVGPMPNLTGMNFLSNVDLSNNSFDPSEAPAWISELQNLTSLAIQSGRLHGQVPQKLFSLPLLQKVILKNNSFNGTLDMGSNISQQLQIVNFENNTLTAVALGSSYNNSILLRGNPLCSNIHLLVTNYCELPQQSLPTYSSGLANCNGSSCATKNTCSHPYEAIIFFRAPYFQDVSNDTAFQLLEQRLWTKYGSYVGSIYLKNPFFDNDTYLEVQIAFCPLSGTYFSIKDILEYLEFNSNNFSAPANFGPSDFKAFPYILPESSRLNISLIIGLAVLSALLLLGFSVLGLYALKQKRRAKKAIELNDPFASWDASYKDDGEAPQVKGAKSYSFEELKKCTNNFPEVNVIGIGGYGKVYRGMLPNGRMVAIKRLRAESTQGGLEFKTEIELLSRVHHKNLVDLVGFCFQQGERMLVYEYVPKGTLRESLSGESGIQLDWIRRLTIALDSARGIAYLHELANPPIIHRDIKSTNILLDENLNAKVADFGLSKLVSDNEVGQVSTHVKGTLGYLDPEYYMTHILTEKSDVYSFGVVMLELITGNLPIKNGEYIVSIAKSKLNKNDVYYGLKELVDPVIREATYMVGFRRIVELALHCVEQSAADRPSMSDVVKEIEVTLKKEGLATESRSTTTNDVEHAAAMAGSIILYDKKWPREEVSGSSFAYSGSYTLPMKLEPK</sequence>
<dbReference type="InterPro" id="IPR001611">
    <property type="entry name" value="Leu-rich_rpt"/>
</dbReference>
<dbReference type="InterPro" id="IPR000719">
    <property type="entry name" value="Prot_kinase_dom"/>
</dbReference>
<organism evidence="21 22">
    <name type="scientific">Dendrobium catenatum</name>
    <dbReference type="NCBI Taxonomy" id="906689"/>
    <lineage>
        <taxon>Eukaryota</taxon>
        <taxon>Viridiplantae</taxon>
        <taxon>Streptophyta</taxon>
        <taxon>Embryophyta</taxon>
        <taxon>Tracheophyta</taxon>
        <taxon>Spermatophyta</taxon>
        <taxon>Magnoliopsida</taxon>
        <taxon>Liliopsida</taxon>
        <taxon>Asparagales</taxon>
        <taxon>Orchidaceae</taxon>
        <taxon>Epidendroideae</taxon>
        <taxon>Malaxideae</taxon>
        <taxon>Dendrobiinae</taxon>
        <taxon>Dendrobium</taxon>
    </lineage>
</organism>
<dbReference type="InterPro" id="IPR008271">
    <property type="entry name" value="Ser/Thr_kinase_AS"/>
</dbReference>
<reference evidence="21 22" key="2">
    <citation type="journal article" date="2017" name="Nature">
        <title>The Apostasia genome and the evolution of orchids.</title>
        <authorList>
            <person name="Zhang G.Q."/>
            <person name="Liu K.W."/>
            <person name="Li Z."/>
            <person name="Lohaus R."/>
            <person name="Hsiao Y.Y."/>
            <person name="Niu S.C."/>
            <person name="Wang J.Y."/>
            <person name="Lin Y.C."/>
            <person name="Xu Q."/>
            <person name="Chen L.J."/>
            <person name="Yoshida K."/>
            <person name="Fujiwara S."/>
            <person name="Wang Z.W."/>
            <person name="Zhang Y.Q."/>
            <person name="Mitsuda N."/>
            <person name="Wang M."/>
            <person name="Liu G.H."/>
            <person name="Pecoraro L."/>
            <person name="Huang H.X."/>
            <person name="Xiao X.J."/>
            <person name="Lin M."/>
            <person name="Wu X.Y."/>
            <person name="Wu W.L."/>
            <person name="Chen Y.Y."/>
            <person name="Chang S.B."/>
            <person name="Sakamoto S."/>
            <person name="Ohme-Takagi M."/>
            <person name="Yagi M."/>
            <person name="Zeng S.J."/>
            <person name="Shen C.Y."/>
            <person name="Yeh C.M."/>
            <person name="Luo Y.B."/>
            <person name="Tsai W.C."/>
            <person name="Van de Peer Y."/>
            <person name="Liu Z.J."/>
        </authorList>
    </citation>
    <scope>NUCLEOTIDE SEQUENCE [LARGE SCALE GENOMIC DNA]</scope>
    <source>
        <tissue evidence="21">The whole plant</tissue>
    </source>
</reference>
<feature type="transmembrane region" description="Helical" evidence="18">
    <location>
        <begin position="615"/>
        <end position="638"/>
    </location>
</feature>
<evidence type="ECO:0000256" key="16">
    <source>
        <dbReference type="ARBA" id="ARBA00048679"/>
    </source>
</evidence>
<evidence type="ECO:0000259" key="20">
    <source>
        <dbReference type="PROSITE" id="PS50011"/>
    </source>
</evidence>
<evidence type="ECO:0000313" key="22">
    <source>
        <dbReference type="Proteomes" id="UP000233837"/>
    </source>
</evidence>
<dbReference type="GO" id="GO:0005524">
    <property type="term" value="F:ATP binding"/>
    <property type="evidence" value="ECO:0007669"/>
    <property type="project" value="UniProtKB-UniRule"/>
</dbReference>
<keyword evidence="4" id="KW-0433">Leucine-rich repeat</keyword>
<dbReference type="Gene3D" id="3.80.10.10">
    <property type="entry name" value="Ribonuclease Inhibitor"/>
    <property type="match status" value="2"/>
</dbReference>
<evidence type="ECO:0000256" key="1">
    <source>
        <dbReference type="ARBA" id="ARBA00004162"/>
    </source>
</evidence>
<dbReference type="PROSITE" id="PS00108">
    <property type="entry name" value="PROTEIN_KINASE_ST"/>
    <property type="match status" value="1"/>
</dbReference>
<feature type="chain" id="PRO_5014144558" description="non-specific serine/threonine protein kinase" evidence="19">
    <location>
        <begin position="20"/>
        <end position="1020"/>
    </location>
</feature>
<evidence type="ECO:0000256" key="11">
    <source>
        <dbReference type="ARBA" id="ARBA00022840"/>
    </source>
</evidence>
<evidence type="ECO:0000256" key="9">
    <source>
        <dbReference type="ARBA" id="ARBA00022741"/>
    </source>
</evidence>
<evidence type="ECO:0000256" key="6">
    <source>
        <dbReference type="ARBA" id="ARBA00022692"/>
    </source>
</evidence>
<gene>
    <name evidence="21" type="ORF">MA16_Dca011459</name>
</gene>
<keyword evidence="13 18" id="KW-0472">Membrane</keyword>
<keyword evidence="9 17" id="KW-0547">Nucleotide-binding</keyword>
<keyword evidence="6 18" id="KW-0812">Transmembrane</keyword>
<keyword evidence="22" id="KW-1185">Reference proteome</keyword>
<feature type="signal peptide" evidence="19">
    <location>
        <begin position="1"/>
        <end position="19"/>
    </location>
</feature>
<evidence type="ECO:0000313" key="21">
    <source>
        <dbReference type="EMBL" id="PKU76091.1"/>
    </source>
</evidence>
<dbReference type="PROSITE" id="PS50011">
    <property type="entry name" value="PROTEIN_KINASE_DOM"/>
    <property type="match status" value="1"/>
</dbReference>
<dbReference type="Pfam" id="PF00560">
    <property type="entry name" value="LRR_1"/>
    <property type="match status" value="1"/>
</dbReference>
<dbReference type="FunFam" id="1.10.510.10:FF:000453">
    <property type="entry name" value="LRR receptor-like serine/threonine-protein kinase HSL2"/>
    <property type="match status" value="1"/>
</dbReference>
<dbReference type="FunFam" id="3.80.10.10:FF:000542">
    <property type="entry name" value="Leucine-rich repeat protein kinase family protein"/>
    <property type="match status" value="1"/>
</dbReference>
<dbReference type="Gene3D" id="3.30.200.20">
    <property type="entry name" value="Phosphorylase Kinase, domain 1"/>
    <property type="match status" value="1"/>
</dbReference>
<dbReference type="SUPFAM" id="SSF52058">
    <property type="entry name" value="L domain-like"/>
    <property type="match status" value="1"/>
</dbReference>
<keyword evidence="5" id="KW-0808">Transferase</keyword>
<feature type="domain" description="Protein kinase" evidence="20">
    <location>
        <begin position="688"/>
        <end position="961"/>
    </location>
</feature>
<protein>
    <recommendedName>
        <fullName evidence="2">non-specific serine/threonine protein kinase</fullName>
        <ecNumber evidence="2">2.7.11.1</ecNumber>
    </recommendedName>
</protein>
<keyword evidence="12 18" id="KW-1133">Transmembrane helix</keyword>
<comment type="catalytic activity">
    <reaction evidence="16">
        <text>L-seryl-[protein] + ATP = O-phospho-L-seryl-[protein] + ADP + H(+)</text>
        <dbReference type="Rhea" id="RHEA:17989"/>
        <dbReference type="Rhea" id="RHEA-COMP:9863"/>
        <dbReference type="Rhea" id="RHEA-COMP:11604"/>
        <dbReference type="ChEBI" id="CHEBI:15378"/>
        <dbReference type="ChEBI" id="CHEBI:29999"/>
        <dbReference type="ChEBI" id="CHEBI:30616"/>
        <dbReference type="ChEBI" id="CHEBI:83421"/>
        <dbReference type="ChEBI" id="CHEBI:456216"/>
        <dbReference type="EC" id="2.7.11.1"/>
    </reaction>
</comment>
<dbReference type="InterPro" id="IPR017441">
    <property type="entry name" value="Protein_kinase_ATP_BS"/>
</dbReference>
<reference evidence="21 22" key="1">
    <citation type="journal article" date="2016" name="Sci. Rep.">
        <title>The Dendrobium catenatum Lindl. genome sequence provides insights into polysaccharide synthase, floral development and adaptive evolution.</title>
        <authorList>
            <person name="Zhang G.Q."/>
            <person name="Xu Q."/>
            <person name="Bian C."/>
            <person name="Tsai W.C."/>
            <person name="Yeh C.M."/>
            <person name="Liu K.W."/>
            <person name="Yoshida K."/>
            <person name="Zhang L.S."/>
            <person name="Chang S.B."/>
            <person name="Chen F."/>
            <person name="Shi Y."/>
            <person name="Su Y.Y."/>
            <person name="Zhang Y.Q."/>
            <person name="Chen L.J."/>
            <person name="Yin Y."/>
            <person name="Lin M."/>
            <person name="Huang H."/>
            <person name="Deng H."/>
            <person name="Wang Z.W."/>
            <person name="Zhu S.L."/>
            <person name="Zhao X."/>
            <person name="Deng C."/>
            <person name="Niu S.C."/>
            <person name="Huang J."/>
            <person name="Wang M."/>
            <person name="Liu G.H."/>
            <person name="Yang H.J."/>
            <person name="Xiao X.J."/>
            <person name="Hsiao Y.Y."/>
            <person name="Wu W.L."/>
            <person name="Chen Y.Y."/>
            <person name="Mitsuda N."/>
            <person name="Ohme-Takagi M."/>
            <person name="Luo Y.B."/>
            <person name="Van de Peer Y."/>
            <person name="Liu Z.J."/>
        </authorList>
    </citation>
    <scope>NUCLEOTIDE SEQUENCE [LARGE SCALE GENOMIC DNA]</scope>
    <source>
        <tissue evidence="21">The whole plant</tissue>
    </source>
</reference>
<evidence type="ECO:0000256" key="2">
    <source>
        <dbReference type="ARBA" id="ARBA00012513"/>
    </source>
</evidence>
<dbReference type="GO" id="GO:0005886">
    <property type="term" value="C:plasma membrane"/>
    <property type="evidence" value="ECO:0007669"/>
    <property type="project" value="UniProtKB-SubCell"/>
</dbReference>
<evidence type="ECO:0000256" key="3">
    <source>
        <dbReference type="ARBA" id="ARBA00022527"/>
    </source>
</evidence>
<dbReference type="GO" id="GO:0004674">
    <property type="term" value="F:protein serine/threonine kinase activity"/>
    <property type="evidence" value="ECO:0007669"/>
    <property type="project" value="UniProtKB-KW"/>
</dbReference>
<dbReference type="SMART" id="SM00220">
    <property type="entry name" value="S_TKc"/>
    <property type="match status" value="1"/>
</dbReference>
<accession>A0A2I0WKB0</accession>
<evidence type="ECO:0000256" key="19">
    <source>
        <dbReference type="SAM" id="SignalP"/>
    </source>
</evidence>
<dbReference type="PANTHER" id="PTHR45974:SF242">
    <property type="entry name" value="LEUCINE-RICH REPEAT PROTEIN KINASE FAMILY PROTEIN"/>
    <property type="match status" value="1"/>
</dbReference>
<comment type="catalytic activity">
    <reaction evidence="15">
        <text>L-threonyl-[protein] + ATP = O-phospho-L-threonyl-[protein] + ADP + H(+)</text>
        <dbReference type="Rhea" id="RHEA:46608"/>
        <dbReference type="Rhea" id="RHEA-COMP:11060"/>
        <dbReference type="Rhea" id="RHEA-COMP:11605"/>
        <dbReference type="ChEBI" id="CHEBI:15378"/>
        <dbReference type="ChEBI" id="CHEBI:30013"/>
        <dbReference type="ChEBI" id="CHEBI:30616"/>
        <dbReference type="ChEBI" id="CHEBI:61977"/>
        <dbReference type="ChEBI" id="CHEBI:456216"/>
        <dbReference type="EC" id="2.7.11.1"/>
    </reaction>
</comment>
<evidence type="ECO:0000256" key="17">
    <source>
        <dbReference type="PROSITE-ProRule" id="PRU10141"/>
    </source>
</evidence>
<proteinExistence type="predicted"/>
<dbReference type="InterPro" id="IPR032675">
    <property type="entry name" value="LRR_dom_sf"/>
</dbReference>
<keyword evidence="21" id="KW-0675">Receptor</keyword>
<dbReference type="EC" id="2.7.11.1" evidence="2"/>
<dbReference type="InterPro" id="IPR001245">
    <property type="entry name" value="Ser-Thr/Tyr_kinase_cat_dom"/>
</dbReference>
<evidence type="ECO:0000256" key="15">
    <source>
        <dbReference type="ARBA" id="ARBA00047899"/>
    </source>
</evidence>
<evidence type="ECO:0000256" key="18">
    <source>
        <dbReference type="SAM" id="Phobius"/>
    </source>
</evidence>
<evidence type="ECO:0000256" key="8">
    <source>
        <dbReference type="ARBA" id="ARBA00022737"/>
    </source>
</evidence>
<dbReference type="InterPro" id="IPR011009">
    <property type="entry name" value="Kinase-like_dom_sf"/>
</dbReference>
<dbReference type="SUPFAM" id="SSF56112">
    <property type="entry name" value="Protein kinase-like (PK-like)"/>
    <property type="match status" value="1"/>
</dbReference>
<evidence type="ECO:0000256" key="12">
    <source>
        <dbReference type="ARBA" id="ARBA00022989"/>
    </source>
</evidence>
<dbReference type="PANTHER" id="PTHR45974">
    <property type="entry name" value="RECEPTOR-LIKE PROTEIN 55"/>
    <property type="match status" value="1"/>
</dbReference>
<dbReference type="EMBL" id="KZ502561">
    <property type="protein sequence ID" value="PKU76091.1"/>
    <property type="molecule type" value="Genomic_DNA"/>
</dbReference>
<keyword evidence="3" id="KW-0723">Serine/threonine-protein kinase</keyword>
<dbReference type="CDD" id="cd14066">
    <property type="entry name" value="STKc_IRAK"/>
    <property type="match status" value="1"/>
</dbReference>
<evidence type="ECO:0000256" key="7">
    <source>
        <dbReference type="ARBA" id="ARBA00022729"/>
    </source>
</evidence>
<evidence type="ECO:0000256" key="13">
    <source>
        <dbReference type="ARBA" id="ARBA00023136"/>
    </source>
</evidence>